<feature type="domain" description="Lipocalin-like" evidence="1">
    <location>
        <begin position="32"/>
        <end position="118"/>
    </location>
</feature>
<dbReference type="AlphaFoldDB" id="A0A2K9PRT8"/>
<organism evidence="2 3">
    <name type="scientific">Flavivirga eckloniae</name>
    <dbReference type="NCBI Taxonomy" id="1803846"/>
    <lineage>
        <taxon>Bacteria</taxon>
        <taxon>Pseudomonadati</taxon>
        <taxon>Bacteroidota</taxon>
        <taxon>Flavobacteriia</taxon>
        <taxon>Flavobacteriales</taxon>
        <taxon>Flavobacteriaceae</taxon>
        <taxon>Flavivirga</taxon>
    </lineage>
</organism>
<keyword evidence="3" id="KW-1185">Reference proteome</keyword>
<sequence length="134" mass="15435">MSKFKTYSVIIIVSFFIMSCSSDDVDAVEVSIVGTWKVQSTFLDGRSVISQVSKVEFTENNKVTFFFLDFPTIDTPEPRTAEWNKNEDFLTIYWSAIDSNFDDTVYEIIKLTESTLKWKVVNSDSLEENQTLIK</sequence>
<reference evidence="2 3" key="1">
    <citation type="submission" date="2018-01" db="EMBL/GenBank/DDBJ databases">
        <title>Complete genome sequence of Flavivirga eckloniae ECD14 isolated from seaweed Ecklonia cava.</title>
        <authorList>
            <person name="Lee J.H."/>
            <person name="Baik K.S."/>
            <person name="Seong C.N."/>
        </authorList>
    </citation>
    <scope>NUCLEOTIDE SEQUENCE [LARGE SCALE GENOMIC DNA]</scope>
    <source>
        <strain evidence="2 3">ECD14</strain>
    </source>
</reference>
<gene>
    <name evidence="2" type="ORF">C1H87_14020</name>
</gene>
<proteinExistence type="predicted"/>
<evidence type="ECO:0000313" key="3">
    <source>
        <dbReference type="Proteomes" id="UP000235826"/>
    </source>
</evidence>
<dbReference type="InterPro" id="IPR024311">
    <property type="entry name" value="Lipocalin-like"/>
</dbReference>
<dbReference type="EMBL" id="CP025791">
    <property type="protein sequence ID" value="AUP79759.1"/>
    <property type="molecule type" value="Genomic_DNA"/>
</dbReference>
<evidence type="ECO:0000259" key="1">
    <source>
        <dbReference type="Pfam" id="PF13648"/>
    </source>
</evidence>
<evidence type="ECO:0000313" key="2">
    <source>
        <dbReference type="EMBL" id="AUP79759.1"/>
    </source>
</evidence>
<name>A0A2K9PRT8_9FLAO</name>
<dbReference type="PROSITE" id="PS51257">
    <property type="entry name" value="PROKAR_LIPOPROTEIN"/>
    <property type="match status" value="1"/>
</dbReference>
<accession>A0A2K9PRT8</accession>
<dbReference type="RefSeq" id="WP_102756412.1">
    <property type="nucleotide sequence ID" value="NZ_CP025791.1"/>
</dbReference>
<dbReference type="Proteomes" id="UP000235826">
    <property type="component" value="Chromosome"/>
</dbReference>
<dbReference type="KEGG" id="fek:C1H87_14020"/>
<protein>
    <recommendedName>
        <fullName evidence="1">Lipocalin-like domain-containing protein</fullName>
    </recommendedName>
</protein>
<dbReference type="Pfam" id="PF13648">
    <property type="entry name" value="Lipocalin_4"/>
    <property type="match status" value="1"/>
</dbReference>